<dbReference type="PANTHER" id="PTHR46797">
    <property type="entry name" value="HTH-TYPE TRANSCRIPTIONAL REGULATOR"/>
    <property type="match status" value="1"/>
</dbReference>
<dbReference type="InterPro" id="IPR001387">
    <property type="entry name" value="Cro/C1-type_HTH"/>
</dbReference>
<dbReference type="Pfam" id="PF01381">
    <property type="entry name" value="HTH_3"/>
    <property type="match status" value="1"/>
</dbReference>
<dbReference type="SUPFAM" id="SSF47413">
    <property type="entry name" value="lambda repressor-like DNA-binding domains"/>
    <property type="match status" value="1"/>
</dbReference>
<gene>
    <name evidence="3" type="ORF">DY218_18635</name>
</gene>
<organism evidence="3 4">
    <name type="scientific">Streptomyces triticagri</name>
    <dbReference type="NCBI Taxonomy" id="2293568"/>
    <lineage>
        <taxon>Bacteria</taxon>
        <taxon>Bacillati</taxon>
        <taxon>Actinomycetota</taxon>
        <taxon>Actinomycetes</taxon>
        <taxon>Kitasatosporales</taxon>
        <taxon>Streptomycetaceae</taxon>
        <taxon>Streptomyces</taxon>
    </lineage>
</organism>
<dbReference type="OrthoDB" id="3504495at2"/>
<evidence type="ECO:0000313" key="4">
    <source>
        <dbReference type="Proteomes" id="UP000263094"/>
    </source>
</evidence>
<evidence type="ECO:0000256" key="1">
    <source>
        <dbReference type="ARBA" id="ARBA00023125"/>
    </source>
</evidence>
<dbReference type="PROSITE" id="PS50943">
    <property type="entry name" value="HTH_CROC1"/>
    <property type="match status" value="1"/>
</dbReference>
<dbReference type="Gene3D" id="1.10.260.40">
    <property type="entry name" value="lambda repressor-like DNA-binding domains"/>
    <property type="match status" value="1"/>
</dbReference>
<dbReference type="CDD" id="cd00093">
    <property type="entry name" value="HTH_XRE"/>
    <property type="match status" value="1"/>
</dbReference>
<dbReference type="InterPro" id="IPR050807">
    <property type="entry name" value="TransReg_Diox_bact_type"/>
</dbReference>
<proteinExistence type="predicted"/>
<dbReference type="GO" id="GO:0005829">
    <property type="term" value="C:cytosol"/>
    <property type="evidence" value="ECO:0007669"/>
    <property type="project" value="TreeGrafter"/>
</dbReference>
<feature type="domain" description="HTH cro/C1-type" evidence="2">
    <location>
        <begin position="13"/>
        <end position="68"/>
    </location>
</feature>
<name>A0A372M2M7_9ACTN</name>
<dbReference type="AlphaFoldDB" id="A0A372M2M7"/>
<keyword evidence="4" id="KW-1185">Reference proteome</keyword>
<keyword evidence="1" id="KW-0238">DNA-binding</keyword>
<dbReference type="PANTHER" id="PTHR46797:SF1">
    <property type="entry name" value="METHYLPHOSPHONATE SYNTHASE"/>
    <property type="match status" value="1"/>
</dbReference>
<dbReference type="RefSeq" id="WP_128557191.1">
    <property type="nucleotide sequence ID" value="NZ_QUAK01000101.1"/>
</dbReference>
<accession>A0A372M2M7</accession>
<dbReference type="Proteomes" id="UP000263094">
    <property type="component" value="Unassembled WGS sequence"/>
</dbReference>
<reference evidence="3 4" key="1">
    <citation type="submission" date="2018-08" db="EMBL/GenBank/DDBJ databases">
        <title>Isolation, diversity and antifungal activity of Actinobacteria from wheat.</title>
        <authorList>
            <person name="Han C."/>
        </authorList>
    </citation>
    <scope>NUCLEOTIDE SEQUENCE [LARGE SCALE GENOMIC DNA]</scope>
    <source>
        <strain evidence="3 4">NEAU-YY421</strain>
    </source>
</reference>
<sequence>MAETPKLPIGARIRYYRKKHGNRSLAAVAGLCAISERYLSMIENGKRTPSHSLLASIAKELDVPIAALLSEEAPEKATVSTAAAPDIAQALMGYGTTRRDPAVPPAELRERVEAAWRIWQTSPERFSEIEPVLPALITDAEHSVRAHRTSTDATARRDVLRAAADLYGLLRSYCRRSGRLDLSLMVADRARRAAEDADDPIRIAAAHWNLGHCLLSRDGGAQEADDVARTALEQLHTVPNGPDTAAMQGALELVRVVAAAQSKDWWSARERLHQQAAPLGDRSGDSNTMWTVFGPTNIHLHALSIEMLAGHSTEGLRLADEVDTSRLPSRERQFTFTLDLARCYDLRRDDAAVLVHLLDLEKLSREDMARSSLAVDLVTGLLRRVRPTYRRQVSGLVERLNIA</sequence>
<dbReference type="SMART" id="SM00530">
    <property type="entry name" value="HTH_XRE"/>
    <property type="match status" value="1"/>
</dbReference>
<evidence type="ECO:0000259" key="2">
    <source>
        <dbReference type="PROSITE" id="PS50943"/>
    </source>
</evidence>
<dbReference type="GO" id="GO:0003700">
    <property type="term" value="F:DNA-binding transcription factor activity"/>
    <property type="evidence" value="ECO:0007669"/>
    <property type="project" value="TreeGrafter"/>
</dbReference>
<dbReference type="InterPro" id="IPR010982">
    <property type="entry name" value="Lambda_DNA-bd_dom_sf"/>
</dbReference>
<protein>
    <submittedName>
        <fullName evidence="3">XRE family transcriptional regulator</fullName>
    </submittedName>
</protein>
<dbReference type="EMBL" id="QUAK01000101">
    <property type="protein sequence ID" value="RFU85178.1"/>
    <property type="molecule type" value="Genomic_DNA"/>
</dbReference>
<dbReference type="GO" id="GO:0003677">
    <property type="term" value="F:DNA binding"/>
    <property type="evidence" value="ECO:0007669"/>
    <property type="project" value="UniProtKB-KW"/>
</dbReference>
<evidence type="ECO:0000313" key="3">
    <source>
        <dbReference type="EMBL" id="RFU85178.1"/>
    </source>
</evidence>
<comment type="caution">
    <text evidence="3">The sequence shown here is derived from an EMBL/GenBank/DDBJ whole genome shotgun (WGS) entry which is preliminary data.</text>
</comment>